<dbReference type="Proteomes" id="UP000308600">
    <property type="component" value="Unassembled WGS sequence"/>
</dbReference>
<evidence type="ECO:0000313" key="2">
    <source>
        <dbReference type="Proteomes" id="UP000308600"/>
    </source>
</evidence>
<reference evidence="1 2" key="1">
    <citation type="journal article" date="2019" name="Nat. Ecol. Evol.">
        <title>Megaphylogeny resolves global patterns of mushroom evolution.</title>
        <authorList>
            <person name="Varga T."/>
            <person name="Krizsan K."/>
            <person name="Foldi C."/>
            <person name="Dima B."/>
            <person name="Sanchez-Garcia M."/>
            <person name="Sanchez-Ramirez S."/>
            <person name="Szollosi G.J."/>
            <person name="Szarkandi J.G."/>
            <person name="Papp V."/>
            <person name="Albert L."/>
            <person name="Andreopoulos W."/>
            <person name="Angelini C."/>
            <person name="Antonin V."/>
            <person name="Barry K.W."/>
            <person name="Bougher N.L."/>
            <person name="Buchanan P."/>
            <person name="Buyck B."/>
            <person name="Bense V."/>
            <person name="Catcheside P."/>
            <person name="Chovatia M."/>
            <person name="Cooper J."/>
            <person name="Damon W."/>
            <person name="Desjardin D."/>
            <person name="Finy P."/>
            <person name="Geml J."/>
            <person name="Haridas S."/>
            <person name="Hughes K."/>
            <person name="Justo A."/>
            <person name="Karasinski D."/>
            <person name="Kautmanova I."/>
            <person name="Kiss B."/>
            <person name="Kocsube S."/>
            <person name="Kotiranta H."/>
            <person name="LaButti K.M."/>
            <person name="Lechner B.E."/>
            <person name="Liimatainen K."/>
            <person name="Lipzen A."/>
            <person name="Lukacs Z."/>
            <person name="Mihaltcheva S."/>
            <person name="Morgado L.N."/>
            <person name="Niskanen T."/>
            <person name="Noordeloos M.E."/>
            <person name="Ohm R.A."/>
            <person name="Ortiz-Santana B."/>
            <person name="Ovrebo C."/>
            <person name="Racz N."/>
            <person name="Riley R."/>
            <person name="Savchenko A."/>
            <person name="Shiryaev A."/>
            <person name="Soop K."/>
            <person name="Spirin V."/>
            <person name="Szebenyi C."/>
            <person name="Tomsovsky M."/>
            <person name="Tulloss R.E."/>
            <person name="Uehling J."/>
            <person name="Grigoriev I.V."/>
            <person name="Vagvolgyi C."/>
            <person name="Papp T."/>
            <person name="Martin F.M."/>
            <person name="Miettinen O."/>
            <person name="Hibbett D.S."/>
            <person name="Nagy L.G."/>
        </authorList>
    </citation>
    <scope>NUCLEOTIDE SEQUENCE [LARGE SCALE GENOMIC DNA]</scope>
    <source>
        <strain evidence="1 2">NL-1719</strain>
    </source>
</reference>
<gene>
    <name evidence="1" type="ORF">BDN72DRAFT_835767</name>
</gene>
<keyword evidence="2" id="KW-1185">Reference proteome</keyword>
<accession>A0ACD3B3R8</accession>
<evidence type="ECO:0000313" key="1">
    <source>
        <dbReference type="EMBL" id="TFK72703.1"/>
    </source>
</evidence>
<sequence>MHDCLNHFNTNSFQNQYWCGGMYWQMGSRLYNSPYDCYNACKNNMAAGIDQGASDQECDDYEGLAECWFQMWRA</sequence>
<dbReference type="EMBL" id="ML208282">
    <property type="protein sequence ID" value="TFK72703.1"/>
    <property type="molecule type" value="Genomic_DNA"/>
</dbReference>
<proteinExistence type="predicted"/>
<organism evidence="1 2">
    <name type="scientific">Pluteus cervinus</name>
    <dbReference type="NCBI Taxonomy" id="181527"/>
    <lineage>
        <taxon>Eukaryota</taxon>
        <taxon>Fungi</taxon>
        <taxon>Dikarya</taxon>
        <taxon>Basidiomycota</taxon>
        <taxon>Agaricomycotina</taxon>
        <taxon>Agaricomycetes</taxon>
        <taxon>Agaricomycetidae</taxon>
        <taxon>Agaricales</taxon>
        <taxon>Pluteineae</taxon>
        <taxon>Pluteaceae</taxon>
        <taxon>Pluteus</taxon>
    </lineage>
</organism>
<protein>
    <submittedName>
        <fullName evidence="1">Uncharacterized protein</fullName>
    </submittedName>
</protein>
<name>A0ACD3B3R8_9AGAR</name>